<dbReference type="CDD" id="cd00586">
    <property type="entry name" value="4HBT"/>
    <property type="match status" value="1"/>
</dbReference>
<sequence length="141" mass="15467">MARVKLNPPPTVLYRTQLQVQVGDLNYGNHLANDAVLKLVHEARLRWLATGGFSELDAGGAGLIMADAMVQYAAQSFYGEVLDFAIGIGEITGSGIEIYTTITRKADDQLIALVKNGMVFFDYQQQKVAKVPERFVQFLGS</sequence>
<dbReference type="SUPFAM" id="SSF54637">
    <property type="entry name" value="Thioesterase/thiol ester dehydrase-isomerase"/>
    <property type="match status" value="1"/>
</dbReference>
<dbReference type="AlphaFoldDB" id="A0A1T0CV30"/>
<evidence type="ECO:0000256" key="1">
    <source>
        <dbReference type="ARBA" id="ARBA00005953"/>
    </source>
</evidence>
<name>A0A1T0CV30_9GAMM</name>
<comment type="similarity">
    <text evidence="1">Belongs to the 4-hydroxybenzoyl-CoA thioesterase family.</text>
</comment>
<comment type="caution">
    <text evidence="3">The sequence shown here is derived from an EMBL/GenBank/DDBJ whole genome shotgun (WGS) entry which is preliminary data.</text>
</comment>
<gene>
    <name evidence="3" type="ORF">B0681_03445</name>
</gene>
<evidence type="ECO:0000256" key="2">
    <source>
        <dbReference type="ARBA" id="ARBA00022801"/>
    </source>
</evidence>
<dbReference type="InterPro" id="IPR050563">
    <property type="entry name" value="4-hydroxybenzoyl-CoA_TE"/>
</dbReference>
<evidence type="ECO:0000313" key="4">
    <source>
        <dbReference type="Proteomes" id="UP000190683"/>
    </source>
</evidence>
<evidence type="ECO:0000313" key="3">
    <source>
        <dbReference type="EMBL" id="OOS26205.1"/>
    </source>
</evidence>
<organism evidence="3 4">
    <name type="scientific">Moraxella porci DSM 25326</name>
    <dbReference type="NCBI Taxonomy" id="573983"/>
    <lineage>
        <taxon>Bacteria</taxon>
        <taxon>Pseudomonadati</taxon>
        <taxon>Pseudomonadota</taxon>
        <taxon>Gammaproteobacteria</taxon>
        <taxon>Moraxellales</taxon>
        <taxon>Moraxellaceae</taxon>
        <taxon>Moraxella</taxon>
    </lineage>
</organism>
<dbReference type="EMBL" id="MUYV01000002">
    <property type="protein sequence ID" value="OOS26205.1"/>
    <property type="molecule type" value="Genomic_DNA"/>
</dbReference>
<keyword evidence="4" id="KW-1185">Reference proteome</keyword>
<dbReference type="Proteomes" id="UP000190683">
    <property type="component" value="Unassembled WGS sequence"/>
</dbReference>
<dbReference type="PANTHER" id="PTHR31793">
    <property type="entry name" value="4-HYDROXYBENZOYL-COA THIOESTERASE FAMILY MEMBER"/>
    <property type="match status" value="1"/>
</dbReference>
<dbReference type="InterPro" id="IPR029069">
    <property type="entry name" value="HotDog_dom_sf"/>
</dbReference>
<dbReference type="STRING" id="573983.B0681_03445"/>
<reference evidence="3 4" key="1">
    <citation type="submission" date="2017-02" db="EMBL/GenBank/DDBJ databases">
        <title>Draft genome sequence of Moraxella porci CCUG 54912T type strain.</title>
        <authorList>
            <person name="Salva-Serra F."/>
            <person name="Engstrom-Jakobsson H."/>
            <person name="Thorell K."/>
            <person name="Jaen-Luchoro D."/>
            <person name="Gonzales-Siles L."/>
            <person name="Karlsson R."/>
            <person name="Yazdan S."/>
            <person name="Boulund F."/>
            <person name="Johnning A."/>
            <person name="Engstrand L."/>
            <person name="Kristiansson E."/>
            <person name="Moore E."/>
        </authorList>
    </citation>
    <scope>NUCLEOTIDE SEQUENCE [LARGE SCALE GENOMIC DNA]</scope>
    <source>
        <strain evidence="3 4">CCUG 54912</strain>
    </source>
</reference>
<dbReference type="PANTHER" id="PTHR31793:SF27">
    <property type="entry name" value="NOVEL THIOESTERASE SUPERFAMILY DOMAIN AND SAPOSIN A-TYPE DOMAIN CONTAINING PROTEIN (0610012H03RIK)"/>
    <property type="match status" value="1"/>
</dbReference>
<dbReference type="GO" id="GO:0047617">
    <property type="term" value="F:fatty acyl-CoA hydrolase activity"/>
    <property type="evidence" value="ECO:0007669"/>
    <property type="project" value="TreeGrafter"/>
</dbReference>
<accession>A0A1T0CV30</accession>
<dbReference type="Pfam" id="PF13279">
    <property type="entry name" value="4HBT_2"/>
    <property type="match status" value="1"/>
</dbReference>
<dbReference type="RefSeq" id="WP_078317353.1">
    <property type="nucleotide sequence ID" value="NZ_MUYV01000002.1"/>
</dbReference>
<keyword evidence="2" id="KW-0378">Hydrolase</keyword>
<proteinExistence type="inferred from homology"/>
<dbReference type="Gene3D" id="3.10.129.10">
    <property type="entry name" value="Hotdog Thioesterase"/>
    <property type="match status" value="1"/>
</dbReference>
<protein>
    <submittedName>
        <fullName evidence="3">Esterase</fullName>
    </submittedName>
</protein>